<dbReference type="AlphaFoldDB" id="L1JXN0"/>
<keyword evidence="6" id="KW-1185">Reference proteome</keyword>
<dbReference type="InterPro" id="IPR044862">
    <property type="entry name" value="Pro_4_hyd_alph_FE2OG_OXY"/>
</dbReference>
<evidence type="ECO:0000313" key="4">
    <source>
        <dbReference type="EMBL" id="EKX53127.1"/>
    </source>
</evidence>
<protein>
    <recommendedName>
        <fullName evidence="3">Prolyl 4-hydroxylase alpha subunit Fe(2+) 2OG dioxygenase domain-containing protein</fullName>
    </recommendedName>
</protein>
<name>L1JXN0_GUITC</name>
<proteinExistence type="predicted"/>
<dbReference type="PANTHER" id="PTHR10869:SF246">
    <property type="entry name" value="TRANSMEMBRANE PROLYL 4-HYDROXYLASE"/>
    <property type="match status" value="1"/>
</dbReference>
<dbReference type="GO" id="GO:0046872">
    <property type="term" value="F:metal ion binding"/>
    <property type="evidence" value="ECO:0007669"/>
    <property type="project" value="UniProtKB-KW"/>
</dbReference>
<dbReference type="RefSeq" id="XP_005840107.1">
    <property type="nucleotide sequence ID" value="XM_005840050.1"/>
</dbReference>
<dbReference type="Pfam" id="PF13640">
    <property type="entry name" value="2OG-FeII_Oxy_3"/>
    <property type="match status" value="1"/>
</dbReference>
<dbReference type="GeneID" id="17309525"/>
<evidence type="ECO:0000313" key="5">
    <source>
        <dbReference type="EnsemblProtists" id="EKX53127"/>
    </source>
</evidence>
<feature type="non-terminal residue" evidence="4">
    <location>
        <position position="110"/>
    </location>
</feature>
<dbReference type="Proteomes" id="UP000011087">
    <property type="component" value="Unassembled WGS sequence"/>
</dbReference>
<dbReference type="Gene3D" id="2.60.120.620">
    <property type="entry name" value="q2cbj1_9rhob like domain"/>
    <property type="match status" value="1"/>
</dbReference>
<dbReference type="GO" id="GO:0004656">
    <property type="term" value="F:procollagen-proline 4-dioxygenase activity"/>
    <property type="evidence" value="ECO:0007669"/>
    <property type="project" value="TreeGrafter"/>
</dbReference>
<organism evidence="4">
    <name type="scientific">Guillardia theta (strain CCMP2712)</name>
    <name type="common">Cryptophyte</name>
    <dbReference type="NCBI Taxonomy" id="905079"/>
    <lineage>
        <taxon>Eukaryota</taxon>
        <taxon>Cryptophyceae</taxon>
        <taxon>Pyrenomonadales</taxon>
        <taxon>Geminigeraceae</taxon>
        <taxon>Guillardia</taxon>
    </lineage>
</organism>
<dbReference type="EnsemblProtists" id="EKX53127">
    <property type="protein sequence ID" value="EKX53127"/>
    <property type="gene ID" value="GUITHDRAFT_53615"/>
</dbReference>
<dbReference type="HOGENOM" id="CLU_2177704_0_0_1"/>
<feature type="domain" description="Prolyl 4-hydroxylase alpha subunit Fe(2+) 2OG dioxygenase" evidence="3">
    <location>
        <begin position="36"/>
        <end position="109"/>
    </location>
</feature>
<keyword evidence="2" id="KW-0408">Iron</keyword>
<evidence type="ECO:0000256" key="1">
    <source>
        <dbReference type="ARBA" id="ARBA00022723"/>
    </source>
</evidence>
<keyword evidence="1" id="KW-0479">Metal-binding</keyword>
<dbReference type="OrthoDB" id="420380at2759"/>
<gene>
    <name evidence="4" type="ORF">GUITHDRAFT_53615</name>
</gene>
<evidence type="ECO:0000256" key="2">
    <source>
        <dbReference type="ARBA" id="ARBA00023004"/>
    </source>
</evidence>
<accession>L1JXN0</accession>
<dbReference type="InterPro" id="IPR045054">
    <property type="entry name" value="P4HA-like"/>
</dbReference>
<dbReference type="PANTHER" id="PTHR10869">
    <property type="entry name" value="PROLYL 4-HYDROXYLASE ALPHA SUBUNIT"/>
    <property type="match status" value="1"/>
</dbReference>
<sequence>RTSTSCRVPRSHPVAAAAVMRAAFLCGVSPHCSEAVQVVHYERGQRYDVHNDWFQPGTPYYHDRVWQRIISFFCYLSEVPEGQGGCTFFPELDLRFRPSKGSAALWYNQV</sequence>
<reference evidence="6" key="2">
    <citation type="submission" date="2012-11" db="EMBL/GenBank/DDBJ databases">
        <authorList>
            <person name="Kuo A."/>
            <person name="Curtis B.A."/>
            <person name="Tanifuji G."/>
            <person name="Burki F."/>
            <person name="Gruber A."/>
            <person name="Irimia M."/>
            <person name="Maruyama S."/>
            <person name="Arias M.C."/>
            <person name="Ball S.G."/>
            <person name="Gile G.H."/>
            <person name="Hirakawa Y."/>
            <person name="Hopkins J.F."/>
            <person name="Rensing S.A."/>
            <person name="Schmutz J."/>
            <person name="Symeonidi A."/>
            <person name="Elias M."/>
            <person name="Eveleigh R.J."/>
            <person name="Herman E.K."/>
            <person name="Klute M.J."/>
            <person name="Nakayama T."/>
            <person name="Obornik M."/>
            <person name="Reyes-Prieto A."/>
            <person name="Armbrust E.V."/>
            <person name="Aves S.J."/>
            <person name="Beiko R.G."/>
            <person name="Coutinho P."/>
            <person name="Dacks J.B."/>
            <person name="Durnford D.G."/>
            <person name="Fast N.M."/>
            <person name="Green B.R."/>
            <person name="Grisdale C."/>
            <person name="Hempe F."/>
            <person name="Henrissat B."/>
            <person name="Hoppner M.P."/>
            <person name="Ishida K.-I."/>
            <person name="Kim E."/>
            <person name="Koreny L."/>
            <person name="Kroth P.G."/>
            <person name="Liu Y."/>
            <person name="Malik S.-B."/>
            <person name="Maier U.G."/>
            <person name="McRose D."/>
            <person name="Mock T."/>
            <person name="Neilson J.A."/>
            <person name="Onodera N.T."/>
            <person name="Poole A.M."/>
            <person name="Pritham E.J."/>
            <person name="Richards T.A."/>
            <person name="Rocap G."/>
            <person name="Roy S.W."/>
            <person name="Sarai C."/>
            <person name="Schaack S."/>
            <person name="Shirato S."/>
            <person name="Slamovits C.H."/>
            <person name="Spencer D.F."/>
            <person name="Suzuki S."/>
            <person name="Worden A.Z."/>
            <person name="Zauner S."/>
            <person name="Barry K."/>
            <person name="Bell C."/>
            <person name="Bharti A.K."/>
            <person name="Crow J.A."/>
            <person name="Grimwood J."/>
            <person name="Kramer R."/>
            <person name="Lindquist E."/>
            <person name="Lucas S."/>
            <person name="Salamov A."/>
            <person name="McFadden G.I."/>
            <person name="Lane C.E."/>
            <person name="Keeling P.J."/>
            <person name="Gray M.W."/>
            <person name="Grigoriev I.V."/>
            <person name="Archibald J.M."/>
        </authorList>
    </citation>
    <scope>NUCLEOTIDE SEQUENCE</scope>
    <source>
        <strain evidence="6">CCMP2712</strain>
    </source>
</reference>
<dbReference type="PaxDb" id="55529-EKX53127"/>
<reference evidence="5" key="3">
    <citation type="submission" date="2015-06" db="UniProtKB">
        <authorList>
            <consortium name="EnsemblProtists"/>
        </authorList>
    </citation>
    <scope>IDENTIFICATION</scope>
</reference>
<evidence type="ECO:0000313" key="6">
    <source>
        <dbReference type="Proteomes" id="UP000011087"/>
    </source>
</evidence>
<reference evidence="4 6" key="1">
    <citation type="journal article" date="2012" name="Nature">
        <title>Algal genomes reveal evolutionary mosaicism and the fate of nucleomorphs.</title>
        <authorList>
            <consortium name="DOE Joint Genome Institute"/>
            <person name="Curtis B.A."/>
            <person name="Tanifuji G."/>
            <person name="Burki F."/>
            <person name="Gruber A."/>
            <person name="Irimia M."/>
            <person name="Maruyama S."/>
            <person name="Arias M.C."/>
            <person name="Ball S.G."/>
            <person name="Gile G.H."/>
            <person name="Hirakawa Y."/>
            <person name="Hopkins J.F."/>
            <person name="Kuo A."/>
            <person name="Rensing S.A."/>
            <person name="Schmutz J."/>
            <person name="Symeonidi A."/>
            <person name="Elias M."/>
            <person name="Eveleigh R.J."/>
            <person name="Herman E.K."/>
            <person name="Klute M.J."/>
            <person name="Nakayama T."/>
            <person name="Obornik M."/>
            <person name="Reyes-Prieto A."/>
            <person name="Armbrust E.V."/>
            <person name="Aves S.J."/>
            <person name="Beiko R.G."/>
            <person name="Coutinho P."/>
            <person name="Dacks J.B."/>
            <person name="Durnford D.G."/>
            <person name="Fast N.M."/>
            <person name="Green B.R."/>
            <person name="Grisdale C.J."/>
            <person name="Hempel F."/>
            <person name="Henrissat B."/>
            <person name="Hoppner M.P."/>
            <person name="Ishida K."/>
            <person name="Kim E."/>
            <person name="Koreny L."/>
            <person name="Kroth P.G."/>
            <person name="Liu Y."/>
            <person name="Malik S.B."/>
            <person name="Maier U.G."/>
            <person name="McRose D."/>
            <person name="Mock T."/>
            <person name="Neilson J.A."/>
            <person name="Onodera N.T."/>
            <person name="Poole A.M."/>
            <person name="Pritham E.J."/>
            <person name="Richards T.A."/>
            <person name="Rocap G."/>
            <person name="Roy S.W."/>
            <person name="Sarai C."/>
            <person name="Schaack S."/>
            <person name="Shirato S."/>
            <person name="Slamovits C.H."/>
            <person name="Spencer D.F."/>
            <person name="Suzuki S."/>
            <person name="Worden A.Z."/>
            <person name="Zauner S."/>
            <person name="Barry K."/>
            <person name="Bell C."/>
            <person name="Bharti A.K."/>
            <person name="Crow J.A."/>
            <person name="Grimwood J."/>
            <person name="Kramer R."/>
            <person name="Lindquist E."/>
            <person name="Lucas S."/>
            <person name="Salamov A."/>
            <person name="McFadden G.I."/>
            <person name="Lane C.E."/>
            <person name="Keeling P.J."/>
            <person name="Gray M.W."/>
            <person name="Grigoriev I.V."/>
            <person name="Archibald J.M."/>
        </authorList>
    </citation>
    <scope>NUCLEOTIDE SEQUENCE</scope>
    <source>
        <strain evidence="4 6">CCMP2712</strain>
    </source>
</reference>
<dbReference type="KEGG" id="gtt:GUITHDRAFT_53615"/>
<dbReference type="STRING" id="905079.L1JXN0"/>
<evidence type="ECO:0000259" key="3">
    <source>
        <dbReference type="Pfam" id="PF13640"/>
    </source>
</evidence>
<dbReference type="EMBL" id="JH992971">
    <property type="protein sequence ID" value="EKX53127.1"/>
    <property type="molecule type" value="Genomic_DNA"/>
</dbReference>
<feature type="non-terminal residue" evidence="4">
    <location>
        <position position="1"/>
    </location>
</feature>
<dbReference type="GO" id="GO:0005783">
    <property type="term" value="C:endoplasmic reticulum"/>
    <property type="evidence" value="ECO:0007669"/>
    <property type="project" value="TreeGrafter"/>
</dbReference>